<proteinExistence type="predicted"/>
<protein>
    <recommendedName>
        <fullName evidence="4">Sulfotransferase domain-containing protein</fullName>
    </recommendedName>
</protein>
<name>A0A2A2I5W1_9GAMM</name>
<gene>
    <name evidence="5" type="ORF">CF392_02555</name>
</gene>
<dbReference type="InterPro" id="IPR000863">
    <property type="entry name" value="Sulfotransferase_dom"/>
</dbReference>
<dbReference type="Proteomes" id="UP000218332">
    <property type="component" value="Unassembled WGS sequence"/>
</dbReference>
<dbReference type="InterPro" id="IPR027417">
    <property type="entry name" value="P-loop_NTPase"/>
</dbReference>
<dbReference type="GO" id="GO:0008146">
    <property type="term" value="F:sulfotransferase activity"/>
    <property type="evidence" value="ECO:0007669"/>
    <property type="project" value="InterPro"/>
</dbReference>
<keyword evidence="1" id="KW-0808">Transferase</keyword>
<dbReference type="RefSeq" id="WP_095609900.1">
    <property type="nucleotide sequence ID" value="NZ_NMPM01000010.1"/>
</dbReference>
<accession>A0A2A2I5W1</accession>
<dbReference type="Gene3D" id="3.40.50.300">
    <property type="entry name" value="P-loop containing nucleotide triphosphate hydrolases"/>
    <property type="match status" value="1"/>
</dbReference>
<evidence type="ECO:0000256" key="1">
    <source>
        <dbReference type="ARBA" id="ARBA00022679"/>
    </source>
</evidence>
<dbReference type="PANTHER" id="PTHR10605:SF56">
    <property type="entry name" value="BIFUNCTIONAL HEPARAN SULFATE N-DEACETYLASE_N-SULFOTRANSFERASE"/>
    <property type="match status" value="1"/>
</dbReference>
<evidence type="ECO:0000259" key="4">
    <source>
        <dbReference type="Pfam" id="PF00685"/>
    </source>
</evidence>
<dbReference type="Pfam" id="PF00685">
    <property type="entry name" value="Sulfotransfer_1"/>
    <property type="match status" value="1"/>
</dbReference>
<feature type="domain" description="Sulfotransferase" evidence="4">
    <location>
        <begin position="3"/>
        <end position="185"/>
    </location>
</feature>
<reference evidence="5 6" key="1">
    <citation type="submission" date="2017-07" db="EMBL/GenBank/DDBJ databases">
        <title>Tamlnaduibacter salinus (Mi-7) genome sequencing.</title>
        <authorList>
            <person name="Verma A."/>
            <person name="Krishnamurthi S."/>
        </authorList>
    </citation>
    <scope>NUCLEOTIDE SEQUENCE [LARGE SCALE GENOMIC DNA]</scope>
    <source>
        <strain evidence="5 6">Mi-7</strain>
    </source>
</reference>
<dbReference type="AlphaFoldDB" id="A0A2A2I5W1"/>
<dbReference type="InterPro" id="IPR037359">
    <property type="entry name" value="NST/OST"/>
</dbReference>
<keyword evidence="3" id="KW-0175">Coiled coil</keyword>
<organism evidence="5 6">
    <name type="scientific">Tamilnaduibacter salinus</name>
    <dbReference type="NCBI Taxonomy" id="1484056"/>
    <lineage>
        <taxon>Bacteria</taxon>
        <taxon>Pseudomonadati</taxon>
        <taxon>Pseudomonadota</taxon>
        <taxon>Gammaproteobacteria</taxon>
        <taxon>Pseudomonadales</taxon>
        <taxon>Marinobacteraceae</taxon>
        <taxon>Tamilnaduibacter</taxon>
    </lineage>
</organism>
<dbReference type="PANTHER" id="PTHR10605">
    <property type="entry name" value="HEPARAN SULFATE SULFOTRANSFERASE"/>
    <property type="match status" value="1"/>
</dbReference>
<sequence length="289" mass="34213">MKPDFLIVGAARSGTTSLFQYMEHHPDIRMSRVKELNFFSNEKYWRKGLKWYQKRFQVPSHVPHSVVTGEASTSYTCSPIIPGVPRRIFEHYPDMKLIYVVRSPVERFISQYMQRTRAGMETRELQALLDNLENEMSAWQGRYFHQIQEYRKFFPSRQLLVVSFDDIKADTNATLRRIAEFLGVRHVELEQAESSKVHNAADTVVRKNRFGLAVLWFYHAQIEQRDLPFPLKRLFTRLANLGGTTVQKPHLTDHQRRQLESFYWDDAGRLEEEYTIATKHWFQCPQPEK</sequence>
<keyword evidence="2" id="KW-0325">Glycoprotein</keyword>
<dbReference type="EMBL" id="NMPM01000010">
    <property type="protein sequence ID" value="PAV27037.1"/>
    <property type="molecule type" value="Genomic_DNA"/>
</dbReference>
<feature type="coiled-coil region" evidence="3">
    <location>
        <begin position="115"/>
        <end position="142"/>
    </location>
</feature>
<keyword evidence="6" id="KW-1185">Reference proteome</keyword>
<evidence type="ECO:0000313" key="5">
    <source>
        <dbReference type="EMBL" id="PAV27037.1"/>
    </source>
</evidence>
<dbReference type="SUPFAM" id="SSF52540">
    <property type="entry name" value="P-loop containing nucleoside triphosphate hydrolases"/>
    <property type="match status" value="1"/>
</dbReference>
<evidence type="ECO:0000256" key="3">
    <source>
        <dbReference type="SAM" id="Coils"/>
    </source>
</evidence>
<evidence type="ECO:0000256" key="2">
    <source>
        <dbReference type="ARBA" id="ARBA00023180"/>
    </source>
</evidence>
<evidence type="ECO:0000313" key="6">
    <source>
        <dbReference type="Proteomes" id="UP000218332"/>
    </source>
</evidence>
<comment type="caution">
    <text evidence="5">The sequence shown here is derived from an EMBL/GenBank/DDBJ whole genome shotgun (WGS) entry which is preliminary data.</text>
</comment>